<reference evidence="2" key="1">
    <citation type="journal article" date="2020" name="Stud. Mycol.">
        <title>101 Dothideomycetes genomes: a test case for predicting lifestyles and emergence of pathogens.</title>
        <authorList>
            <person name="Haridas S."/>
            <person name="Albert R."/>
            <person name="Binder M."/>
            <person name="Bloem J."/>
            <person name="Labutti K."/>
            <person name="Salamov A."/>
            <person name="Andreopoulos B."/>
            <person name="Baker S."/>
            <person name="Barry K."/>
            <person name="Bills G."/>
            <person name="Bluhm B."/>
            <person name="Cannon C."/>
            <person name="Castanera R."/>
            <person name="Culley D."/>
            <person name="Daum C."/>
            <person name="Ezra D."/>
            <person name="Gonzalez J."/>
            <person name="Henrissat B."/>
            <person name="Kuo A."/>
            <person name="Liang C."/>
            <person name="Lipzen A."/>
            <person name="Lutzoni F."/>
            <person name="Magnuson J."/>
            <person name="Mondo S."/>
            <person name="Nolan M."/>
            <person name="Ohm R."/>
            <person name="Pangilinan J."/>
            <person name="Park H.-J."/>
            <person name="Ramirez L."/>
            <person name="Alfaro M."/>
            <person name="Sun H."/>
            <person name="Tritt A."/>
            <person name="Yoshinaga Y."/>
            <person name="Zwiers L.-H."/>
            <person name="Turgeon B."/>
            <person name="Goodwin S."/>
            <person name="Spatafora J."/>
            <person name="Crous P."/>
            <person name="Grigoriev I."/>
        </authorList>
    </citation>
    <scope>NUCLEOTIDE SEQUENCE</scope>
    <source>
        <strain evidence="2">CBS 125425</strain>
    </source>
</reference>
<feature type="compositionally biased region" description="Basic and acidic residues" evidence="1">
    <location>
        <begin position="750"/>
        <end position="773"/>
    </location>
</feature>
<dbReference type="EMBL" id="ML996363">
    <property type="protein sequence ID" value="KAF2727010.1"/>
    <property type="molecule type" value="Genomic_DNA"/>
</dbReference>
<dbReference type="AlphaFoldDB" id="A0A9P4QIP9"/>
<evidence type="ECO:0000313" key="3">
    <source>
        <dbReference type="Proteomes" id="UP000799444"/>
    </source>
</evidence>
<dbReference type="Proteomes" id="UP000799444">
    <property type="component" value="Unassembled WGS sequence"/>
</dbReference>
<protein>
    <submittedName>
        <fullName evidence="2">Uncharacterized protein</fullName>
    </submittedName>
</protein>
<comment type="caution">
    <text evidence="2">The sequence shown here is derived from an EMBL/GenBank/DDBJ whole genome shotgun (WGS) entry which is preliminary data.</text>
</comment>
<accession>A0A9P4QIP9</accession>
<sequence length="897" mass="100264">MAKPRSELEINTPGNGNYDQVVGMSQGIINKSFKDMFDFIQKKDQKVAKLFLSTKDDGTLNAVLDAPSVVLMGNVSSMVEVYYVLRVKSGFAEVKDGTKIDLAGWTFAVNTPLKRVTITPTAEDPPELKAQKEEALKTLGATYKGFIPGDYRVQRIFCALAQASWSEPEGYWSIAYDKGKKMKLSEWKAADHSAHHDDLMDLLRQWAKKQKDERISSLGITFELEAKKKDQPDPTFQPVEINTQVYPFRTTANPNGQNGYGDYGPGSKLIEADYNCLLYCEMVHSGRQKHPWLPDFATRKIPAQPKVEWTSNFAQPSSQGEEIPGTFAMDRRVWLEAFVLPQLQELCLATKLTCGPGECWDDDGHRMRATYALGCPLSGQPRIDASDSSFAFSRVTDGHYRWSVGSSAPNNGNVHEYYTTWYQPNCFNRFYYYSSNEVNVKWSPGTTKFKVDGSVIYDYKTTFANDRGMSRDINEKRYKVKGVWNFDIDILDPTNILMQLKVDRSKFKTVSGSSVPEGFSVWNYDVSNDGVIGNTMEAIQDTLSSNLSSGITKAEANITNRFKSAGQLTFPGHGALKFRKPMLTKQGNLVAIAEYASTDPDGTMSFPDPSLPTLNPPTRPPPLTSQFPDVKADMGKPKLHWSMDFKYDPGSKNGRLSFTGTNEASSDPVRLEYIRVLFVPKTTVDTRLFPATTWKEESQSWIAKAVRMIRDMTAEDILSWFRDDVKPAQQGSGSNPPAPAPQGGTAAEGEEGRKPKKKGDQASESEAPPKIRDDNVYGFAYSQNWTGERDLVMKVKSQSSLALTGDLSRPKEEDVFSVARGQSVTVIFQGKVPGPGYYQIKVQEEWAAPEGKEKSTQEETASWDWKLVQIFGDGRKPDFFDISDKEEELSKLNPKTG</sequence>
<evidence type="ECO:0000256" key="1">
    <source>
        <dbReference type="SAM" id="MobiDB-lite"/>
    </source>
</evidence>
<dbReference type="OrthoDB" id="5429442at2759"/>
<gene>
    <name evidence="2" type="ORF">EJ04DRAFT_596282</name>
</gene>
<proteinExistence type="predicted"/>
<organism evidence="2 3">
    <name type="scientific">Polyplosphaeria fusca</name>
    <dbReference type="NCBI Taxonomy" id="682080"/>
    <lineage>
        <taxon>Eukaryota</taxon>
        <taxon>Fungi</taxon>
        <taxon>Dikarya</taxon>
        <taxon>Ascomycota</taxon>
        <taxon>Pezizomycotina</taxon>
        <taxon>Dothideomycetes</taxon>
        <taxon>Pleosporomycetidae</taxon>
        <taxon>Pleosporales</taxon>
        <taxon>Tetraplosphaeriaceae</taxon>
        <taxon>Polyplosphaeria</taxon>
    </lineage>
</organism>
<feature type="region of interest" description="Disordered" evidence="1">
    <location>
        <begin position="726"/>
        <end position="773"/>
    </location>
</feature>
<evidence type="ECO:0000313" key="2">
    <source>
        <dbReference type="EMBL" id="KAF2727010.1"/>
    </source>
</evidence>
<keyword evidence="3" id="KW-1185">Reference proteome</keyword>
<name>A0A9P4QIP9_9PLEO</name>